<dbReference type="RefSeq" id="WP_267768026.1">
    <property type="nucleotide sequence ID" value="NZ_JAPNKE010000002.1"/>
</dbReference>
<gene>
    <name evidence="1" type="ORF">OV079_10805</name>
</gene>
<dbReference type="AlphaFoldDB" id="A0A9X3IW37"/>
<evidence type="ECO:0000313" key="2">
    <source>
        <dbReference type="Proteomes" id="UP001150924"/>
    </source>
</evidence>
<name>A0A9X3IW37_9BACT</name>
<sequence length="119" mass="13311">MWVVAAVVAILYALVGIYAGLAQQDIVARPATVECGYRIDLLRDRLVALFDQRPQRWAEAEEDANAAADLSNLLRETQALCAGSDTDLGRRIDRLIALHREFAERGRRHADARRELLAL</sequence>
<comment type="caution">
    <text evidence="1">The sequence shown here is derived from an EMBL/GenBank/DDBJ whole genome shotgun (WGS) entry which is preliminary data.</text>
</comment>
<protein>
    <submittedName>
        <fullName evidence="1">Uncharacterized protein</fullName>
    </submittedName>
</protein>
<dbReference type="Proteomes" id="UP001150924">
    <property type="component" value="Unassembled WGS sequence"/>
</dbReference>
<accession>A0A9X3IW37</accession>
<keyword evidence="2" id="KW-1185">Reference proteome</keyword>
<organism evidence="1 2">
    <name type="scientific">Nannocystis pusilla</name>
    <dbReference type="NCBI Taxonomy" id="889268"/>
    <lineage>
        <taxon>Bacteria</taxon>
        <taxon>Pseudomonadati</taxon>
        <taxon>Myxococcota</taxon>
        <taxon>Polyangia</taxon>
        <taxon>Nannocystales</taxon>
        <taxon>Nannocystaceae</taxon>
        <taxon>Nannocystis</taxon>
    </lineage>
</organism>
<evidence type="ECO:0000313" key="1">
    <source>
        <dbReference type="EMBL" id="MCY1006041.1"/>
    </source>
</evidence>
<dbReference type="EMBL" id="JAPNKE010000002">
    <property type="protein sequence ID" value="MCY1006041.1"/>
    <property type="molecule type" value="Genomic_DNA"/>
</dbReference>
<proteinExistence type="predicted"/>
<reference evidence="1" key="1">
    <citation type="submission" date="2022-11" db="EMBL/GenBank/DDBJ databases">
        <title>Minimal conservation of predation-associated metabolite biosynthetic gene clusters underscores biosynthetic potential of Myxococcota including descriptions for ten novel species: Archangium lansinium sp. nov., Myxococcus landrumus sp. nov., Nannocystis bai.</title>
        <authorList>
            <person name="Ahearne A."/>
            <person name="Stevens C."/>
            <person name="Phillips K."/>
        </authorList>
    </citation>
    <scope>NUCLEOTIDE SEQUENCE</scope>
    <source>
        <strain evidence="1">Na p29</strain>
    </source>
</reference>